<dbReference type="SMART" id="SM00116">
    <property type="entry name" value="CBS"/>
    <property type="match status" value="2"/>
</dbReference>
<dbReference type="InterPro" id="IPR051257">
    <property type="entry name" value="Diverse_CBS-Domain"/>
</dbReference>
<dbReference type="RefSeq" id="WP_363799882.1">
    <property type="nucleotide sequence ID" value="NZ_CP159925.1"/>
</dbReference>
<dbReference type="PANTHER" id="PTHR43080">
    <property type="entry name" value="CBS DOMAIN-CONTAINING PROTEIN CBSX3, MITOCHONDRIAL"/>
    <property type="match status" value="1"/>
</dbReference>
<protein>
    <submittedName>
        <fullName evidence="4">CBS domain-containing protein</fullName>
    </submittedName>
</protein>
<evidence type="ECO:0000256" key="2">
    <source>
        <dbReference type="PROSITE-ProRule" id="PRU00703"/>
    </source>
</evidence>
<evidence type="ECO:0000259" key="3">
    <source>
        <dbReference type="PROSITE" id="PS51371"/>
    </source>
</evidence>
<reference evidence="4" key="1">
    <citation type="submission" date="2024-06" db="EMBL/GenBank/DDBJ databases">
        <authorList>
            <person name="Li S."/>
        </authorList>
    </citation>
    <scope>NUCLEOTIDE SEQUENCE</scope>
    <source>
        <strain evidence="4">SR10</strain>
    </source>
</reference>
<proteinExistence type="predicted"/>
<evidence type="ECO:0000313" key="4">
    <source>
        <dbReference type="EMBL" id="XCO76578.1"/>
    </source>
</evidence>
<evidence type="ECO:0000256" key="1">
    <source>
        <dbReference type="ARBA" id="ARBA00023122"/>
    </source>
</evidence>
<feature type="domain" description="CBS" evidence="3">
    <location>
        <begin position="104"/>
        <end position="161"/>
    </location>
</feature>
<feature type="domain" description="CBS" evidence="3">
    <location>
        <begin position="34"/>
        <end position="96"/>
    </location>
</feature>
<dbReference type="InterPro" id="IPR046342">
    <property type="entry name" value="CBS_dom_sf"/>
</dbReference>
<gene>
    <name evidence="4" type="ORF">ABU614_07290</name>
</gene>
<name>A0AAU8N0G8_9GAMM</name>
<organism evidence="4">
    <name type="scientific">Lysobacter firmicutimachus</name>
    <dbReference type="NCBI Taxonomy" id="1792846"/>
    <lineage>
        <taxon>Bacteria</taxon>
        <taxon>Pseudomonadati</taxon>
        <taxon>Pseudomonadota</taxon>
        <taxon>Gammaproteobacteria</taxon>
        <taxon>Lysobacterales</taxon>
        <taxon>Lysobacteraceae</taxon>
        <taxon>Lysobacter</taxon>
    </lineage>
</organism>
<dbReference type="EMBL" id="CP159925">
    <property type="protein sequence ID" value="XCO76578.1"/>
    <property type="molecule type" value="Genomic_DNA"/>
</dbReference>
<dbReference type="AlphaFoldDB" id="A0AAU8N0G8"/>
<sequence>MRRVLAALAHPGRIDRVLWRSNGDREIAMRVRDICRHAVRVIGPGTTAREAAEIMRDAHVAALLIADELAGEPALLGVVTDRDLVLKVMATGASAEAVPVADAMARDVVICRDDQDIAEAVRLMRSGGVRRLPVLDGAGRPVGILTADDVYSALSAQMRDLGQMTLRERVHELESFE</sequence>
<keyword evidence="1 2" id="KW-0129">CBS domain</keyword>
<accession>A0AAU8N0G8</accession>
<dbReference type="Gene3D" id="3.10.580.10">
    <property type="entry name" value="CBS-domain"/>
    <property type="match status" value="1"/>
</dbReference>
<dbReference type="SUPFAM" id="SSF54631">
    <property type="entry name" value="CBS-domain pair"/>
    <property type="match status" value="1"/>
</dbReference>
<dbReference type="PANTHER" id="PTHR43080:SF2">
    <property type="entry name" value="CBS DOMAIN-CONTAINING PROTEIN"/>
    <property type="match status" value="1"/>
</dbReference>
<dbReference type="PROSITE" id="PS51371">
    <property type="entry name" value="CBS"/>
    <property type="match status" value="2"/>
</dbReference>
<dbReference type="InterPro" id="IPR000644">
    <property type="entry name" value="CBS_dom"/>
</dbReference>
<dbReference type="Pfam" id="PF00571">
    <property type="entry name" value="CBS"/>
    <property type="match status" value="2"/>
</dbReference>